<name>A0A8K0HTK6_COCNU</name>
<comment type="caution">
    <text evidence="2">The sequence shown here is derived from an EMBL/GenBank/DDBJ whole genome shotgun (WGS) entry which is preliminary data.</text>
</comment>
<keyword evidence="1" id="KW-0812">Transmembrane</keyword>
<dbReference type="PANTHER" id="PTHR33133">
    <property type="entry name" value="OS08G0107100 PROTEIN-RELATED"/>
    <property type="match status" value="1"/>
</dbReference>
<feature type="transmembrane region" description="Helical" evidence="1">
    <location>
        <begin position="249"/>
        <end position="274"/>
    </location>
</feature>
<dbReference type="AlphaFoldDB" id="A0A8K0HTK6"/>
<keyword evidence="1" id="KW-1133">Transmembrane helix</keyword>
<organism evidence="2 3">
    <name type="scientific">Cocos nucifera</name>
    <name type="common">Coconut palm</name>
    <dbReference type="NCBI Taxonomy" id="13894"/>
    <lineage>
        <taxon>Eukaryota</taxon>
        <taxon>Viridiplantae</taxon>
        <taxon>Streptophyta</taxon>
        <taxon>Embryophyta</taxon>
        <taxon>Tracheophyta</taxon>
        <taxon>Spermatophyta</taxon>
        <taxon>Magnoliopsida</taxon>
        <taxon>Liliopsida</taxon>
        <taxon>Arecaceae</taxon>
        <taxon>Arecoideae</taxon>
        <taxon>Cocoseae</taxon>
        <taxon>Attaleinae</taxon>
        <taxon>Cocos</taxon>
    </lineage>
</organism>
<feature type="transmembrane region" description="Helical" evidence="1">
    <location>
        <begin position="26"/>
        <end position="44"/>
    </location>
</feature>
<accession>A0A8K0HTK6</accession>
<evidence type="ECO:0000256" key="1">
    <source>
        <dbReference type="SAM" id="Phobius"/>
    </source>
</evidence>
<keyword evidence="3" id="KW-1185">Reference proteome</keyword>
<reference evidence="2" key="1">
    <citation type="journal article" date="2017" name="Gigascience">
        <title>The genome draft of coconut (Cocos nucifera).</title>
        <authorList>
            <person name="Xiao Y."/>
            <person name="Xu P."/>
            <person name="Fan H."/>
            <person name="Baudouin L."/>
            <person name="Xia W."/>
            <person name="Bocs S."/>
            <person name="Xu J."/>
            <person name="Li Q."/>
            <person name="Guo A."/>
            <person name="Zhou L."/>
            <person name="Li J."/>
            <person name="Wu Y."/>
            <person name="Ma Z."/>
            <person name="Armero A."/>
            <person name="Issali A.E."/>
            <person name="Liu N."/>
            <person name="Peng M."/>
            <person name="Yang Y."/>
        </authorList>
    </citation>
    <scope>NUCLEOTIDE SEQUENCE</scope>
    <source>
        <tissue evidence="2">Spear leaf of Hainan Tall coconut</tissue>
    </source>
</reference>
<evidence type="ECO:0000313" key="3">
    <source>
        <dbReference type="Proteomes" id="UP000797356"/>
    </source>
</evidence>
<feature type="transmembrane region" description="Helical" evidence="1">
    <location>
        <begin position="212"/>
        <end position="229"/>
    </location>
</feature>
<keyword evidence="2" id="KW-0645">Protease</keyword>
<feature type="transmembrane region" description="Helical" evidence="1">
    <location>
        <begin position="82"/>
        <end position="100"/>
    </location>
</feature>
<dbReference type="GO" id="GO:0006508">
    <property type="term" value="P:proteolysis"/>
    <property type="evidence" value="ECO:0007669"/>
    <property type="project" value="UniProtKB-KW"/>
</dbReference>
<dbReference type="GO" id="GO:0008233">
    <property type="term" value="F:peptidase activity"/>
    <property type="evidence" value="ECO:0007669"/>
    <property type="project" value="UniProtKB-KW"/>
</dbReference>
<dbReference type="OrthoDB" id="10652026at2759"/>
<protein>
    <submittedName>
        <fullName evidence="2">Putative Rhomboid protease glpG</fullName>
    </submittedName>
</protein>
<keyword evidence="1" id="KW-0472">Membrane</keyword>
<sequence length="307" mass="34420">MARDKELGILGILREALLSLLKNGKLVATIMLMIIPLNLLLTISKLNPPLVVDVTSIVSLLPSKFTISKSRQVEVRIWPLELIIPMFSMPVMVYLSVMTYTSRQLGLQELPSKIRRTCKGFLITMSYVKLVTLTYLMLFSMFGAFLQLFEVSSLVSFLILLMLFIMFIGSTVICVYLLIVGELSLVVSILEEGRHGVGALGRAGGLIRRRKLQGFFLMVVLMLLQRARSMVRGHWKRNYPKGTPMAADMVQNLLVMAAGFSFEVFCCLAFTVYYHECKRNSGRGKAAGEERMYNLLPFTSSVDAALP</sequence>
<gene>
    <name evidence="2" type="ORF">COCNU_01G004410</name>
</gene>
<dbReference type="Proteomes" id="UP000797356">
    <property type="component" value="Chromosome 1"/>
</dbReference>
<feature type="transmembrane region" description="Helical" evidence="1">
    <location>
        <begin position="121"/>
        <end position="148"/>
    </location>
</feature>
<feature type="transmembrane region" description="Helical" evidence="1">
    <location>
        <begin position="154"/>
        <end position="179"/>
    </location>
</feature>
<keyword evidence="2" id="KW-0378">Hydrolase</keyword>
<dbReference type="PANTHER" id="PTHR33133:SF1">
    <property type="entry name" value="EXPRESSED PROTEIN-RELATED"/>
    <property type="match status" value="1"/>
</dbReference>
<reference evidence="2" key="2">
    <citation type="submission" date="2019-07" db="EMBL/GenBank/DDBJ databases">
        <authorList>
            <person name="Yang Y."/>
            <person name="Bocs S."/>
            <person name="Baudouin L."/>
        </authorList>
    </citation>
    <scope>NUCLEOTIDE SEQUENCE</scope>
    <source>
        <tissue evidence="2">Spear leaf of Hainan Tall coconut</tissue>
    </source>
</reference>
<evidence type="ECO:0000313" key="2">
    <source>
        <dbReference type="EMBL" id="KAG1326507.1"/>
    </source>
</evidence>
<dbReference type="EMBL" id="CM017872">
    <property type="protein sequence ID" value="KAG1326507.1"/>
    <property type="molecule type" value="Genomic_DNA"/>
</dbReference>
<proteinExistence type="predicted"/>